<dbReference type="SUPFAM" id="SSF53756">
    <property type="entry name" value="UDP-Glycosyltransferase/glycogen phosphorylase"/>
    <property type="match status" value="1"/>
</dbReference>
<evidence type="ECO:0000313" key="6">
    <source>
        <dbReference type="EMBL" id="ONK81305.1"/>
    </source>
</evidence>
<dbReference type="Gramene" id="ONK81305">
    <property type="protein sequence ID" value="ONK81305"/>
    <property type="gene ID" value="A4U43_C01F27630"/>
</dbReference>
<dbReference type="EMBL" id="CM007381">
    <property type="protein sequence ID" value="ONK81305.1"/>
    <property type="molecule type" value="Genomic_DNA"/>
</dbReference>
<comment type="similarity">
    <text evidence="1 4">Belongs to the UDP-glycosyltransferase family.</text>
</comment>
<dbReference type="Gene3D" id="3.40.50.2000">
    <property type="entry name" value="Glycogen Phosphorylase B"/>
    <property type="match status" value="2"/>
</dbReference>
<evidence type="ECO:0000256" key="3">
    <source>
        <dbReference type="ARBA" id="ARBA00022679"/>
    </source>
</evidence>
<evidence type="ECO:0000256" key="1">
    <source>
        <dbReference type="ARBA" id="ARBA00009995"/>
    </source>
</evidence>
<evidence type="ECO:0000256" key="5">
    <source>
        <dbReference type="SAM" id="MobiDB-lite"/>
    </source>
</evidence>
<organism evidence="6 7">
    <name type="scientific">Asparagus officinalis</name>
    <name type="common">Garden asparagus</name>
    <dbReference type="NCBI Taxonomy" id="4686"/>
    <lineage>
        <taxon>Eukaryota</taxon>
        <taxon>Viridiplantae</taxon>
        <taxon>Streptophyta</taxon>
        <taxon>Embryophyta</taxon>
        <taxon>Tracheophyta</taxon>
        <taxon>Spermatophyta</taxon>
        <taxon>Magnoliopsida</taxon>
        <taxon>Liliopsida</taxon>
        <taxon>Asparagales</taxon>
        <taxon>Asparagaceae</taxon>
        <taxon>Asparagoideae</taxon>
        <taxon>Asparagus</taxon>
    </lineage>
</organism>
<dbReference type="InterPro" id="IPR002213">
    <property type="entry name" value="UDP_glucos_trans"/>
</dbReference>
<evidence type="ECO:0000256" key="4">
    <source>
        <dbReference type="RuleBase" id="RU003718"/>
    </source>
</evidence>
<dbReference type="InterPro" id="IPR035595">
    <property type="entry name" value="UDP_glycos_trans_CS"/>
</dbReference>
<name>A0A5P1FSK9_ASPOF</name>
<dbReference type="GO" id="GO:0035251">
    <property type="term" value="F:UDP-glucosyltransferase activity"/>
    <property type="evidence" value="ECO:0007669"/>
    <property type="project" value="TreeGrafter"/>
</dbReference>
<protein>
    <submittedName>
        <fullName evidence="6">Uncharacterized protein</fullName>
    </submittedName>
</protein>
<evidence type="ECO:0000313" key="7">
    <source>
        <dbReference type="Proteomes" id="UP000243459"/>
    </source>
</evidence>
<dbReference type="AlphaFoldDB" id="A0A5P1FSK9"/>
<feature type="region of interest" description="Disordered" evidence="5">
    <location>
        <begin position="132"/>
        <end position="163"/>
    </location>
</feature>
<dbReference type="Proteomes" id="UP000243459">
    <property type="component" value="Chromosome 1"/>
</dbReference>
<accession>A0A5P1FSK9</accession>
<dbReference type="Pfam" id="PF00201">
    <property type="entry name" value="UDPGT"/>
    <property type="match status" value="1"/>
</dbReference>
<keyword evidence="3 4" id="KW-0808">Transferase</keyword>
<evidence type="ECO:0000256" key="2">
    <source>
        <dbReference type="ARBA" id="ARBA00022676"/>
    </source>
</evidence>
<proteinExistence type="inferred from homology"/>
<dbReference type="FunFam" id="3.40.50.2000:FF:000056">
    <property type="entry name" value="Glycosyltransferase"/>
    <property type="match status" value="1"/>
</dbReference>
<keyword evidence="2 4" id="KW-0328">Glycosyltransferase</keyword>
<feature type="compositionally biased region" description="Basic and acidic residues" evidence="5">
    <location>
        <begin position="140"/>
        <end position="158"/>
    </location>
</feature>
<dbReference type="OMA" id="NEWLPHE"/>
<dbReference type="PANTHER" id="PTHR48047">
    <property type="entry name" value="GLYCOSYLTRANSFERASE"/>
    <property type="match status" value="1"/>
</dbReference>
<gene>
    <name evidence="6" type="ORF">A4U43_C01F27630</name>
</gene>
<dbReference type="CDD" id="cd03784">
    <property type="entry name" value="GT1_Gtf-like"/>
    <property type="match status" value="1"/>
</dbReference>
<dbReference type="PROSITE" id="PS00375">
    <property type="entry name" value="UDPGT"/>
    <property type="match status" value="1"/>
</dbReference>
<reference evidence="7" key="1">
    <citation type="journal article" date="2017" name="Nat. Commun.">
        <title>The asparagus genome sheds light on the origin and evolution of a young Y chromosome.</title>
        <authorList>
            <person name="Harkess A."/>
            <person name="Zhou J."/>
            <person name="Xu C."/>
            <person name="Bowers J.E."/>
            <person name="Van der Hulst R."/>
            <person name="Ayyampalayam S."/>
            <person name="Mercati F."/>
            <person name="Riccardi P."/>
            <person name="McKain M.R."/>
            <person name="Kakrana A."/>
            <person name="Tang H."/>
            <person name="Ray J."/>
            <person name="Groenendijk J."/>
            <person name="Arikit S."/>
            <person name="Mathioni S.M."/>
            <person name="Nakano M."/>
            <person name="Shan H."/>
            <person name="Telgmann-Rauber A."/>
            <person name="Kanno A."/>
            <person name="Yue Z."/>
            <person name="Chen H."/>
            <person name="Li W."/>
            <person name="Chen Y."/>
            <person name="Xu X."/>
            <person name="Zhang Y."/>
            <person name="Luo S."/>
            <person name="Chen H."/>
            <person name="Gao J."/>
            <person name="Mao Z."/>
            <person name="Pires J.C."/>
            <person name="Luo M."/>
            <person name="Kudrna D."/>
            <person name="Wing R.A."/>
            <person name="Meyers B.C."/>
            <person name="Yi K."/>
            <person name="Kong H."/>
            <person name="Lavrijsen P."/>
            <person name="Sunseri F."/>
            <person name="Falavigna A."/>
            <person name="Ye Y."/>
            <person name="Leebens-Mack J.H."/>
            <person name="Chen G."/>
        </authorList>
    </citation>
    <scope>NUCLEOTIDE SEQUENCE [LARGE SCALE GENOMIC DNA]</scope>
    <source>
        <strain evidence="7">cv. DH0086</strain>
    </source>
</reference>
<dbReference type="PANTHER" id="PTHR48047:SF45">
    <property type="entry name" value="SCOPOLETIN GLUCOSYLTRANSFERASE-LIKE"/>
    <property type="match status" value="1"/>
</dbReference>
<keyword evidence="7" id="KW-1185">Reference proteome</keyword>
<sequence length="178" mass="19708">MHEIASGLEASNYSFILVVRKDGDDWLPNGFEERVKEKGLIIRGWAPQILILNHTAVGGFLTHCGWNSSLEGISAGLPLITWPLFAEQFYNERLIVCVLKIGVSVGVTEYRVIPEERLVVGATEIEKAVSSVMGDDEEAEERRERARELGEAAKRAVDEGGSSYSDLDSLIQELMAMK</sequence>